<organism evidence="3 4">
    <name type="scientific">Cavenderia fasciculata</name>
    <name type="common">Slime mold</name>
    <name type="synonym">Dictyostelium fasciculatum</name>
    <dbReference type="NCBI Taxonomy" id="261658"/>
    <lineage>
        <taxon>Eukaryota</taxon>
        <taxon>Amoebozoa</taxon>
        <taxon>Evosea</taxon>
        <taxon>Eumycetozoa</taxon>
        <taxon>Dictyostelia</taxon>
        <taxon>Acytosteliales</taxon>
        <taxon>Cavenderiaceae</taxon>
        <taxon>Cavenderia</taxon>
    </lineage>
</organism>
<dbReference type="GO" id="GO:0003924">
    <property type="term" value="F:GTPase activity"/>
    <property type="evidence" value="ECO:0007669"/>
    <property type="project" value="InterPro"/>
</dbReference>
<dbReference type="RefSeq" id="XP_004356169.1">
    <property type="nucleotide sequence ID" value="XM_004356116.1"/>
</dbReference>
<accession>F4Q3M7</accession>
<gene>
    <name evidence="3" type="primary">rabJ</name>
    <name evidence="3" type="ORF">DFA_08681</name>
</gene>
<dbReference type="Pfam" id="PF00071">
    <property type="entry name" value="Ras"/>
    <property type="match status" value="1"/>
</dbReference>
<dbReference type="GO" id="GO:0005525">
    <property type="term" value="F:GTP binding"/>
    <property type="evidence" value="ECO:0007669"/>
    <property type="project" value="InterPro"/>
</dbReference>
<dbReference type="PROSITE" id="PS51421">
    <property type="entry name" value="RAS"/>
    <property type="match status" value="1"/>
</dbReference>
<evidence type="ECO:0000313" key="4">
    <source>
        <dbReference type="Proteomes" id="UP000007797"/>
    </source>
</evidence>
<dbReference type="InterPro" id="IPR027417">
    <property type="entry name" value="P-loop_NTPase"/>
</dbReference>
<dbReference type="NCBIfam" id="TIGR00231">
    <property type="entry name" value="small_GTP"/>
    <property type="match status" value="1"/>
</dbReference>
<dbReference type="Proteomes" id="UP000007797">
    <property type="component" value="Unassembled WGS sequence"/>
</dbReference>
<reference evidence="4" key="1">
    <citation type="journal article" date="2011" name="Genome Res.">
        <title>Phylogeny-wide analysis of social amoeba genomes highlights ancient origins for complex intercellular communication.</title>
        <authorList>
            <person name="Heidel A.J."/>
            <person name="Lawal H.M."/>
            <person name="Felder M."/>
            <person name="Schilde C."/>
            <person name="Helps N.R."/>
            <person name="Tunggal B."/>
            <person name="Rivero F."/>
            <person name="John U."/>
            <person name="Schleicher M."/>
            <person name="Eichinger L."/>
            <person name="Platzer M."/>
            <person name="Noegel A.A."/>
            <person name="Schaap P."/>
            <person name="Gloeckner G."/>
        </authorList>
    </citation>
    <scope>NUCLEOTIDE SEQUENCE [LARGE SCALE GENOMIC DNA]</scope>
    <source>
        <strain evidence="4">SH3</strain>
    </source>
</reference>
<dbReference type="SMART" id="SM00176">
    <property type="entry name" value="RAN"/>
    <property type="match status" value="1"/>
</dbReference>
<dbReference type="GeneID" id="14869466"/>
<dbReference type="CDD" id="cd00154">
    <property type="entry name" value="Rab"/>
    <property type="match status" value="1"/>
</dbReference>
<name>F4Q3M7_CACFS</name>
<proteinExistence type="predicted"/>
<dbReference type="PROSITE" id="PS51419">
    <property type="entry name" value="RAB"/>
    <property type="match status" value="1"/>
</dbReference>
<dbReference type="PRINTS" id="PR00449">
    <property type="entry name" value="RASTRNSFRMNG"/>
</dbReference>
<dbReference type="PANTHER" id="PTHR47978">
    <property type="match status" value="1"/>
</dbReference>
<dbReference type="InterPro" id="IPR005225">
    <property type="entry name" value="Small_GTP-bd"/>
</dbReference>
<dbReference type="SMART" id="SM00173">
    <property type="entry name" value="RAS"/>
    <property type="match status" value="1"/>
</dbReference>
<dbReference type="AlphaFoldDB" id="F4Q3M7"/>
<feature type="region of interest" description="Disordered" evidence="2">
    <location>
        <begin position="209"/>
        <end position="244"/>
    </location>
</feature>
<dbReference type="SMART" id="SM00174">
    <property type="entry name" value="RHO"/>
    <property type="match status" value="1"/>
</dbReference>
<evidence type="ECO:0000313" key="3">
    <source>
        <dbReference type="EMBL" id="EGG17685.1"/>
    </source>
</evidence>
<dbReference type="EMBL" id="GL883021">
    <property type="protein sequence ID" value="EGG17685.1"/>
    <property type="molecule type" value="Genomic_DNA"/>
</dbReference>
<dbReference type="OrthoDB" id="26525at2759"/>
<sequence>MTFSSLLVSCETEKQTDRQTNKTDTHFCMERESINIECKIVLLGSTDVGKTAISVRYAEGIFPMRPLSTVGASFLTKNVNVDGNRIKFQIWDTAGQERFRSLASMYYRGASVAILVFDVSSQKSFDKIKEWVQELKINIQEDIVMIVCGNKIDKERVVDRDIAKTYADDIKALYYETSAKMNEGIDVMFLEIAKRLLIKHHILLHNQRSQQHHNGVGVNPRGNINDSMSDYNRRQSNHSSNCCS</sequence>
<dbReference type="SMART" id="SM00175">
    <property type="entry name" value="RAB"/>
    <property type="match status" value="1"/>
</dbReference>
<evidence type="ECO:0000256" key="2">
    <source>
        <dbReference type="SAM" id="MobiDB-lite"/>
    </source>
</evidence>
<dbReference type="SUPFAM" id="SSF52540">
    <property type="entry name" value="P-loop containing nucleoside triphosphate hydrolases"/>
    <property type="match status" value="1"/>
</dbReference>
<evidence type="ECO:0000256" key="1">
    <source>
        <dbReference type="ARBA" id="ARBA00022741"/>
    </source>
</evidence>
<dbReference type="STRING" id="1054147.F4Q3M7"/>
<dbReference type="KEGG" id="dfa:DFA_08681"/>
<dbReference type="FunFam" id="3.40.50.300:FF:000808">
    <property type="entry name" value="Small GTP-binding protein, putative"/>
    <property type="match status" value="1"/>
</dbReference>
<dbReference type="InterPro" id="IPR001806">
    <property type="entry name" value="Small_GTPase"/>
</dbReference>
<keyword evidence="1" id="KW-0547">Nucleotide-binding</keyword>
<dbReference type="OMA" id="KQDTFHT"/>
<protein>
    <submittedName>
        <fullName evidence="3">Rab GTPase</fullName>
    </submittedName>
</protein>
<dbReference type="Gene3D" id="3.40.50.300">
    <property type="entry name" value="P-loop containing nucleotide triphosphate hydrolases"/>
    <property type="match status" value="1"/>
</dbReference>
<keyword evidence="4" id="KW-1185">Reference proteome</keyword>